<protein>
    <recommendedName>
        <fullName evidence="4">Cyclin-like domain-containing protein</fullName>
    </recommendedName>
</protein>
<dbReference type="OrthoDB" id="340962at2759"/>
<organism evidence="5 6">
    <name type="scientific">Marchantia polymorpha</name>
    <name type="common">Common liverwort</name>
    <name type="synonym">Marchantia aquatica</name>
    <dbReference type="NCBI Taxonomy" id="3197"/>
    <lineage>
        <taxon>Eukaryota</taxon>
        <taxon>Viridiplantae</taxon>
        <taxon>Streptophyta</taxon>
        <taxon>Embryophyta</taxon>
        <taxon>Marchantiophyta</taxon>
        <taxon>Marchantiopsida</taxon>
        <taxon>Marchantiidae</taxon>
        <taxon>Marchantiales</taxon>
        <taxon>Marchantiaceae</taxon>
        <taxon>Marchantia</taxon>
    </lineage>
</organism>
<evidence type="ECO:0000256" key="3">
    <source>
        <dbReference type="SAM" id="MobiDB-lite"/>
    </source>
</evidence>
<dbReference type="GO" id="GO:0006367">
    <property type="term" value="P:transcription initiation at RNA polymerase II promoter"/>
    <property type="evidence" value="ECO:0000318"/>
    <property type="project" value="GO_Central"/>
</dbReference>
<evidence type="ECO:0000259" key="4">
    <source>
        <dbReference type="SMART" id="SM00385"/>
    </source>
</evidence>
<evidence type="ECO:0000256" key="2">
    <source>
        <dbReference type="RuleBase" id="RU000383"/>
    </source>
</evidence>
<dbReference type="GO" id="GO:0006357">
    <property type="term" value="P:regulation of transcription by RNA polymerase II"/>
    <property type="evidence" value="ECO:0007669"/>
    <property type="project" value="InterPro"/>
</dbReference>
<dbReference type="InterPro" id="IPR013763">
    <property type="entry name" value="Cyclin-like_dom"/>
</dbReference>
<dbReference type="GO" id="GO:0070985">
    <property type="term" value="C:transcription factor TFIIK complex"/>
    <property type="evidence" value="ECO:0000318"/>
    <property type="project" value="GO_Central"/>
</dbReference>
<dbReference type="FunFam" id="1.10.472.10:FF:000063">
    <property type="entry name" value="cyclin-H1-1"/>
    <property type="match status" value="1"/>
</dbReference>
<dbReference type="AlphaFoldDB" id="A0A2R6W6U1"/>
<dbReference type="EMBL" id="KZ772810">
    <property type="protein sequence ID" value="PTQ29565.1"/>
    <property type="molecule type" value="Genomic_DNA"/>
</dbReference>
<gene>
    <name evidence="5" type="ORF">MARPO_0138s0006</name>
</gene>
<dbReference type="Gene3D" id="1.10.472.10">
    <property type="entry name" value="Cyclin-like"/>
    <property type="match status" value="2"/>
</dbReference>
<evidence type="ECO:0000256" key="1">
    <source>
        <dbReference type="ARBA" id="ARBA00023127"/>
    </source>
</evidence>
<feature type="region of interest" description="Disordered" evidence="3">
    <location>
        <begin position="306"/>
        <end position="356"/>
    </location>
</feature>
<evidence type="ECO:0000313" key="6">
    <source>
        <dbReference type="Proteomes" id="UP000244005"/>
    </source>
</evidence>
<dbReference type="InterPro" id="IPR006671">
    <property type="entry name" value="Cyclin_N"/>
</dbReference>
<dbReference type="SMART" id="SM00385">
    <property type="entry name" value="CYCLIN"/>
    <property type="match status" value="1"/>
</dbReference>
<dbReference type="Gramene" id="Mp4g12670.3">
    <property type="protein sequence ID" value="Mp4g12670.3.cds"/>
    <property type="gene ID" value="Mp4g12670"/>
</dbReference>
<dbReference type="Pfam" id="PF00134">
    <property type="entry name" value="Cyclin_N"/>
    <property type="match status" value="1"/>
</dbReference>
<proteinExistence type="inferred from homology"/>
<dbReference type="InterPro" id="IPR036915">
    <property type="entry name" value="Cyclin-like_sf"/>
</dbReference>
<dbReference type="InterPro" id="IPR043198">
    <property type="entry name" value="Cyclin/Ssn8"/>
</dbReference>
<comment type="similarity">
    <text evidence="2">Belongs to the cyclin family.</text>
</comment>
<keyword evidence="6" id="KW-1185">Reference proteome</keyword>
<dbReference type="GO" id="GO:0016538">
    <property type="term" value="F:cyclin-dependent protein serine/threonine kinase regulator activity"/>
    <property type="evidence" value="ECO:0000318"/>
    <property type="project" value="GO_Central"/>
</dbReference>
<dbReference type="OMA" id="FRVEQNT"/>
<dbReference type="InterPro" id="IPR031658">
    <property type="entry name" value="Cyclin_C_2"/>
</dbReference>
<dbReference type="SUPFAM" id="SSF47954">
    <property type="entry name" value="Cyclin-like"/>
    <property type="match status" value="2"/>
</dbReference>
<feature type="domain" description="Cyclin-like" evidence="4">
    <location>
        <begin position="87"/>
        <end position="168"/>
    </location>
</feature>
<reference evidence="6" key="1">
    <citation type="journal article" date="2017" name="Cell">
        <title>Insights into land plant evolution garnered from the Marchantia polymorpha genome.</title>
        <authorList>
            <person name="Bowman J.L."/>
            <person name="Kohchi T."/>
            <person name="Yamato K.T."/>
            <person name="Jenkins J."/>
            <person name="Shu S."/>
            <person name="Ishizaki K."/>
            <person name="Yamaoka S."/>
            <person name="Nishihama R."/>
            <person name="Nakamura Y."/>
            <person name="Berger F."/>
            <person name="Adam C."/>
            <person name="Aki S.S."/>
            <person name="Althoff F."/>
            <person name="Araki T."/>
            <person name="Arteaga-Vazquez M.A."/>
            <person name="Balasubrmanian S."/>
            <person name="Barry K."/>
            <person name="Bauer D."/>
            <person name="Boehm C.R."/>
            <person name="Briginshaw L."/>
            <person name="Caballero-Perez J."/>
            <person name="Catarino B."/>
            <person name="Chen F."/>
            <person name="Chiyoda S."/>
            <person name="Chovatia M."/>
            <person name="Davies K.M."/>
            <person name="Delmans M."/>
            <person name="Demura T."/>
            <person name="Dierschke T."/>
            <person name="Dolan L."/>
            <person name="Dorantes-Acosta A.E."/>
            <person name="Eklund D.M."/>
            <person name="Florent S.N."/>
            <person name="Flores-Sandoval E."/>
            <person name="Fujiyama A."/>
            <person name="Fukuzawa H."/>
            <person name="Galik B."/>
            <person name="Grimanelli D."/>
            <person name="Grimwood J."/>
            <person name="Grossniklaus U."/>
            <person name="Hamada T."/>
            <person name="Haseloff J."/>
            <person name="Hetherington A.J."/>
            <person name="Higo A."/>
            <person name="Hirakawa Y."/>
            <person name="Hundley H.N."/>
            <person name="Ikeda Y."/>
            <person name="Inoue K."/>
            <person name="Inoue S.I."/>
            <person name="Ishida S."/>
            <person name="Jia Q."/>
            <person name="Kakita M."/>
            <person name="Kanazawa T."/>
            <person name="Kawai Y."/>
            <person name="Kawashima T."/>
            <person name="Kennedy M."/>
            <person name="Kinose K."/>
            <person name="Kinoshita T."/>
            <person name="Kohara Y."/>
            <person name="Koide E."/>
            <person name="Komatsu K."/>
            <person name="Kopischke S."/>
            <person name="Kubo M."/>
            <person name="Kyozuka J."/>
            <person name="Lagercrantz U."/>
            <person name="Lin S.S."/>
            <person name="Lindquist E."/>
            <person name="Lipzen A.M."/>
            <person name="Lu C.W."/>
            <person name="De Luna E."/>
            <person name="Martienssen R.A."/>
            <person name="Minamino N."/>
            <person name="Mizutani M."/>
            <person name="Mizutani M."/>
            <person name="Mochizuki N."/>
            <person name="Monte I."/>
            <person name="Mosher R."/>
            <person name="Nagasaki H."/>
            <person name="Nakagami H."/>
            <person name="Naramoto S."/>
            <person name="Nishitani K."/>
            <person name="Ohtani M."/>
            <person name="Okamoto T."/>
            <person name="Okumura M."/>
            <person name="Phillips J."/>
            <person name="Pollak B."/>
            <person name="Reinders A."/>
            <person name="Rovekamp M."/>
            <person name="Sano R."/>
            <person name="Sawa S."/>
            <person name="Schmid M.W."/>
            <person name="Shirakawa M."/>
            <person name="Solano R."/>
            <person name="Spunde A."/>
            <person name="Suetsugu N."/>
            <person name="Sugano S."/>
            <person name="Sugiyama A."/>
            <person name="Sun R."/>
            <person name="Suzuki Y."/>
            <person name="Takenaka M."/>
            <person name="Takezawa D."/>
            <person name="Tomogane H."/>
            <person name="Tsuzuki M."/>
            <person name="Ueda T."/>
            <person name="Umeda M."/>
            <person name="Ward J.M."/>
            <person name="Watanabe Y."/>
            <person name="Yazaki K."/>
            <person name="Yokoyama R."/>
            <person name="Yoshitake Y."/>
            <person name="Yotsui I."/>
            <person name="Zachgo S."/>
            <person name="Schmutz J."/>
        </authorList>
    </citation>
    <scope>NUCLEOTIDE SEQUENCE [LARGE SCALE GENOMIC DNA]</scope>
    <source>
        <strain evidence="6">Tak-1</strain>
    </source>
</reference>
<accession>A0A2R6W6U1</accession>
<dbReference type="Gramene" id="Mp4g12670.2">
    <property type="protein sequence ID" value="Mp4g12670.2.cds"/>
    <property type="gene ID" value="Mp4g12670"/>
</dbReference>
<keyword evidence="1 2" id="KW-0195">Cyclin</keyword>
<dbReference type="CDD" id="cd20585">
    <property type="entry name" value="CYCLIN_AcCycH_rpt1"/>
    <property type="match status" value="1"/>
</dbReference>
<dbReference type="GO" id="GO:0005634">
    <property type="term" value="C:nucleus"/>
    <property type="evidence" value="ECO:0000318"/>
    <property type="project" value="GO_Central"/>
</dbReference>
<dbReference type="EMBL" id="KZ772810">
    <property type="protein sequence ID" value="PTQ29563.1"/>
    <property type="molecule type" value="Genomic_DNA"/>
</dbReference>
<dbReference type="Proteomes" id="UP000244005">
    <property type="component" value="Unassembled WGS sequence"/>
</dbReference>
<reference evidence="5" key="2">
    <citation type="submission" date="2017-12" db="EMBL/GenBank/DDBJ databases">
        <title>WGS assembly of Marchantia polymorpha.</title>
        <authorList>
            <person name="Bowman J.L."/>
            <person name="Kohchi T."/>
            <person name="Yamato K.T."/>
            <person name="Jenkins J."/>
            <person name="Shu S."/>
            <person name="Ishizaki K."/>
            <person name="Yamaoka S."/>
            <person name="Nishihama R."/>
            <person name="Nakamura Y."/>
            <person name="Berger F."/>
            <person name="Adam C."/>
            <person name="Aki S.S."/>
            <person name="Althoff F."/>
            <person name="Araki T."/>
            <person name="Arteaga-Vazquez M.A."/>
            <person name="Balasubrmanian S."/>
            <person name="Bauer D."/>
            <person name="Boehm C.R."/>
            <person name="Briginshaw L."/>
            <person name="Caballero-Perez J."/>
            <person name="Catarino B."/>
            <person name="Chen F."/>
            <person name="Chiyoda S."/>
            <person name="Chovatia M."/>
            <person name="Davies K.M."/>
            <person name="Delmans M."/>
            <person name="Demura T."/>
            <person name="Dierschke T."/>
            <person name="Dolan L."/>
            <person name="Dorantes-Acosta A.E."/>
            <person name="Eklund D.M."/>
            <person name="Florent S.N."/>
            <person name="Flores-Sandoval E."/>
            <person name="Fujiyama A."/>
            <person name="Fukuzawa H."/>
            <person name="Galik B."/>
            <person name="Grimanelli D."/>
            <person name="Grimwood J."/>
            <person name="Grossniklaus U."/>
            <person name="Hamada T."/>
            <person name="Haseloff J."/>
            <person name="Hetherington A.J."/>
            <person name="Higo A."/>
            <person name="Hirakawa Y."/>
            <person name="Hundley H.N."/>
            <person name="Ikeda Y."/>
            <person name="Inoue K."/>
            <person name="Inoue S."/>
            <person name="Ishida S."/>
            <person name="Jia Q."/>
            <person name="Kakita M."/>
            <person name="Kanazawa T."/>
            <person name="Kawai Y."/>
            <person name="Kawashima T."/>
            <person name="Kennedy M."/>
            <person name="Kinose K."/>
            <person name="Kinoshita T."/>
            <person name="Kohara Y."/>
            <person name="Koide E."/>
            <person name="Komatsu K."/>
            <person name="Kopischke S."/>
            <person name="Kubo M."/>
            <person name="Kyozuka J."/>
            <person name="Lagercrantz U."/>
            <person name="Lin S.S."/>
            <person name="Lindquist E."/>
            <person name="Lipzen A.M."/>
            <person name="Lu C."/>
            <person name="Luna E.D."/>
            <person name="Martienssen R.A."/>
            <person name="Minamino N."/>
            <person name="Mizutani M."/>
            <person name="Mizutani M."/>
            <person name="Mochizuki N."/>
            <person name="Monte I."/>
            <person name="Mosher R."/>
            <person name="Nagasaki H."/>
            <person name="Nakagami H."/>
            <person name="Naramoto S."/>
            <person name="Nishitani K."/>
            <person name="Ohtani M."/>
            <person name="Okamoto T."/>
            <person name="Okumura M."/>
            <person name="Phillips J."/>
            <person name="Pollak B."/>
            <person name="Reinders A."/>
            <person name="Roevekamp M."/>
            <person name="Sano R."/>
            <person name="Sawa S."/>
            <person name="Schmid M.W."/>
            <person name="Shirakawa M."/>
            <person name="Solano R."/>
            <person name="Spunde A."/>
            <person name="Suetsugu N."/>
            <person name="Sugano S."/>
            <person name="Sugiyama A."/>
            <person name="Sun R."/>
            <person name="Suzuki Y."/>
            <person name="Takenaka M."/>
            <person name="Takezawa D."/>
            <person name="Tomogane H."/>
            <person name="Tsuzuki M."/>
            <person name="Ueda T."/>
            <person name="Umeda M."/>
            <person name="Ward J.M."/>
            <person name="Watanabe Y."/>
            <person name="Yazaki K."/>
            <person name="Yokoyama R."/>
            <person name="Yoshitake Y."/>
            <person name="Yotsui I."/>
            <person name="Zachgo S."/>
            <person name="Schmutz J."/>
        </authorList>
    </citation>
    <scope>NUCLEOTIDE SEQUENCE [LARGE SCALE GENOMIC DNA]</scope>
    <source>
        <strain evidence="5">Tak-1</strain>
    </source>
</reference>
<name>A0A2R6W6U1_MARPO</name>
<dbReference type="Gramene" id="Mp4g12670.1">
    <property type="protein sequence ID" value="Mp4g12670.1.cds"/>
    <property type="gene ID" value="Mp4g12670"/>
</dbReference>
<evidence type="ECO:0000313" key="5">
    <source>
        <dbReference type="EMBL" id="PTQ29564.1"/>
    </source>
</evidence>
<sequence length="356" mass="40717">MADFSTSTHCHHWILQRSTLVDKLFTTNQRAQEALIKYGATRVDVQPDGSLAYPENLEVEAANGKRGPTPEHLTVEDELMIRKFYEQKIQQVCQAFSFPNKIQATAILYFKRFYLNWSVMEHDPKHIMLTCIYLSCKVEEFHVSAEELGKGIQQDPQVVLKNEMTVLQCLNFELIVYAPYRSLDGYIFDLENSVQMMGAVAVKNVQELRESAIFEIDAMMLTDAPLLFPPGQLAMAALRRANRDDKKVDLERYMKGIVDRLATKHTLSELDTAMDAIDVAVGESIHVVEADVRRIDRKLKICRNPGLQDETKKRERKGKQKQKRPLQEGAPPMDPNPMDTTNHGVKRRHSEPEGIF</sequence>
<dbReference type="PANTHER" id="PTHR10026">
    <property type="entry name" value="CYCLIN"/>
    <property type="match status" value="1"/>
</dbReference>
<dbReference type="Pfam" id="PF16899">
    <property type="entry name" value="Cyclin_C_2"/>
    <property type="match status" value="1"/>
</dbReference>
<dbReference type="CDD" id="cd20586">
    <property type="entry name" value="CYCLIN_AcCycH_rpt2"/>
    <property type="match status" value="1"/>
</dbReference>
<feature type="compositionally biased region" description="Basic residues" evidence="3">
    <location>
        <begin position="314"/>
        <end position="324"/>
    </location>
</feature>
<dbReference type="EMBL" id="KZ772810">
    <property type="protein sequence ID" value="PTQ29564.1"/>
    <property type="molecule type" value="Genomic_DNA"/>
</dbReference>